<dbReference type="CDD" id="cd15482">
    <property type="entry name" value="Sialidase_non-viral"/>
    <property type="match status" value="1"/>
</dbReference>
<dbReference type="SUPFAM" id="SSF110296">
    <property type="entry name" value="Oligoxyloglucan reducing end-specific cellobiohydrolase"/>
    <property type="match status" value="1"/>
</dbReference>
<proteinExistence type="predicted"/>
<evidence type="ECO:0008006" key="4">
    <source>
        <dbReference type="Google" id="ProtNLM"/>
    </source>
</evidence>
<organism evidence="2 3">
    <name type="scientific">Tumebacillus lacus</name>
    <dbReference type="NCBI Taxonomy" id="2995335"/>
    <lineage>
        <taxon>Bacteria</taxon>
        <taxon>Bacillati</taxon>
        <taxon>Bacillota</taxon>
        <taxon>Bacilli</taxon>
        <taxon>Bacillales</taxon>
        <taxon>Alicyclobacillaceae</taxon>
        <taxon>Tumebacillus</taxon>
    </lineage>
</organism>
<dbReference type="RefSeq" id="WP_267150576.1">
    <property type="nucleotide sequence ID" value="NZ_JAPMLT010000002.1"/>
</dbReference>
<keyword evidence="1" id="KW-0732">Signal</keyword>
<dbReference type="EMBL" id="JAPMLT010000002">
    <property type="protein sequence ID" value="MCX7569331.1"/>
    <property type="molecule type" value="Genomic_DNA"/>
</dbReference>
<name>A0ABT3X137_9BACL</name>
<reference evidence="2 3" key="1">
    <citation type="submission" date="2022-11" db="EMBL/GenBank/DDBJ databases">
        <title>Study of microbial diversity in lake waters.</title>
        <authorList>
            <person name="Zhang J."/>
        </authorList>
    </citation>
    <scope>NUCLEOTIDE SEQUENCE [LARGE SCALE GENOMIC DNA]</scope>
    <source>
        <strain evidence="2 3">DT12</strain>
    </source>
</reference>
<dbReference type="Proteomes" id="UP001208017">
    <property type="component" value="Unassembled WGS sequence"/>
</dbReference>
<feature type="chain" id="PRO_5045878976" description="Sortilin N-terminal domain-containing protein" evidence="1">
    <location>
        <begin position="24"/>
        <end position="329"/>
    </location>
</feature>
<comment type="caution">
    <text evidence="2">The sequence shown here is derived from an EMBL/GenBank/DDBJ whole genome shotgun (WGS) entry which is preliminary data.</text>
</comment>
<gene>
    <name evidence="2" type="ORF">OS242_05110</name>
</gene>
<evidence type="ECO:0000313" key="2">
    <source>
        <dbReference type="EMBL" id="MCX7569331.1"/>
    </source>
</evidence>
<feature type="signal peptide" evidence="1">
    <location>
        <begin position="1"/>
        <end position="23"/>
    </location>
</feature>
<dbReference type="InterPro" id="IPR015943">
    <property type="entry name" value="WD40/YVTN_repeat-like_dom_sf"/>
</dbReference>
<evidence type="ECO:0000256" key="1">
    <source>
        <dbReference type="SAM" id="SignalP"/>
    </source>
</evidence>
<protein>
    <recommendedName>
        <fullName evidence="4">Sortilin N-terminal domain-containing protein</fullName>
    </recommendedName>
</protein>
<accession>A0ABT3X137</accession>
<sequence>MYKRTLLAVSLTAALLTAGCSSGGNEPTVATVNTTKDKKQPDPNQIIIGQVTGLGYSADGTSLYAATDNALLPHKREGWLAPLNRYDLTSLITTEKTMYISGRDPEQGSTPLGLLKSANSGKKFESSALAGVAALPTTTAASYRKGTLYTYNKEAQGDFKAGLYISDDQGETWRPTEMIIQKSDIRALAVHPDHGNVLAIGTREGILFSEDSGNTVLVESPFFKNTTAMAFDLNNPDTLFVATQDEKGSYLYAFHNYRKLRSAPKSGFTYSPRITLPQGNRITAVAVNPKVDEMAIATESGNIYQFPRTKPSMASAALTQQGTVQILKK</sequence>
<evidence type="ECO:0000313" key="3">
    <source>
        <dbReference type="Proteomes" id="UP001208017"/>
    </source>
</evidence>
<dbReference type="PROSITE" id="PS51257">
    <property type="entry name" value="PROKAR_LIPOPROTEIN"/>
    <property type="match status" value="1"/>
</dbReference>
<dbReference type="Gene3D" id="2.130.10.10">
    <property type="entry name" value="YVTN repeat-like/Quinoprotein amine dehydrogenase"/>
    <property type="match status" value="1"/>
</dbReference>
<keyword evidence="3" id="KW-1185">Reference proteome</keyword>